<proteinExistence type="predicted"/>
<dbReference type="EMBL" id="OW240920">
    <property type="protein sequence ID" value="CAH2315795.1"/>
    <property type="molecule type" value="Genomic_DNA"/>
</dbReference>
<evidence type="ECO:0008006" key="3">
    <source>
        <dbReference type="Google" id="ProtNLM"/>
    </source>
</evidence>
<feature type="non-terminal residue" evidence="1">
    <location>
        <position position="1"/>
    </location>
</feature>
<dbReference type="AlphaFoldDB" id="A0AAD1T2X6"/>
<feature type="non-terminal residue" evidence="1">
    <location>
        <position position="139"/>
    </location>
</feature>
<accession>A0AAD1T2X6</accession>
<dbReference type="SUPFAM" id="SSF56219">
    <property type="entry name" value="DNase I-like"/>
    <property type="match status" value="1"/>
</dbReference>
<evidence type="ECO:0000313" key="1">
    <source>
        <dbReference type="EMBL" id="CAH2315795.1"/>
    </source>
</evidence>
<dbReference type="InterPro" id="IPR036691">
    <property type="entry name" value="Endo/exonu/phosph_ase_sf"/>
</dbReference>
<protein>
    <recommendedName>
        <fullName evidence="3">Endonuclease/exonuclease/phosphatase domain-containing protein</fullName>
    </recommendedName>
</protein>
<organism evidence="1 2">
    <name type="scientific">Pelobates cultripes</name>
    <name type="common">Western spadefoot toad</name>
    <dbReference type="NCBI Taxonomy" id="61616"/>
    <lineage>
        <taxon>Eukaryota</taxon>
        <taxon>Metazoa</taxon>
        <taxon>Chordata</taxon>
        <taxon>Craniata</taxon>
        <taxon>Vertebrata</taxon>
        <taxon>Euteleostomi</taxon>
        <taxon>Amphibia</taxon>
        <taxon>Batrachia</taxon>
        <taxon>Anura</taxon>
        <taxon>Pelobatoidea</taxon>
        <taxon>Pelobatidae</taxon>
        <taxon>Pelobates</taxon>
    </lineage>
</organism>
<dbReference type="Gene3D" id="3.60.10.10">
    <property type="entry name" value="Endonuclease/exonuclease/phosphatase"/>
    <property type="match status" value="1"/>
</dbReference>
<dbReference type="Proteomes" id="UP001295444">
    <property type="component" value="Chromosome 09"/>
</dbReference>
<name>A0AAD1T2X6_PELCU</name>
<gene>
    <name evidence="1" type="ORF">PECUL_23A029369</name>
</gene>
<reference evidence="1" key="1">
    <citation type="submission" date="2022-03" db="EMBL/GenBank/DDBJ databases">
        <authorList>
            <person name="Alioto T."/>
            <person name="Alioto T."/>
            <person name="Gomez Garrido J."/>
        </authorList>
    </citation>
    <scope>NUCLEOTIDE SEQUENCE</scope>
</reference>
<evidence type="ECO:0000313" key="2">
    <source>
        <dbReference type="Proteomes" id="UP001295444"/>
    </source>
</evidence>
<keyword evidence="2" id="KW-1185">Reference proteome</keyword>
<sequence>TEIFQSWADIACIQETHFRNDRTPAIFMKTYPVQFHSQASTKTKGVSILVHRDVAFTPIEHSIDPRGRYIILVGQFNVVHLTLVATYFLNENPKQFLQMVLRKIDKIKRGNVILCRDFNCCDMITEHNGALVPHHDCHP</sequence>